<comment type="similarity">
    <text evidence="8">Belongs to the DyP-type peroxidase family.</text>
</comment>
<keyword evidence="4" id="KW-0479">Metal-binding</keyword>
<evidence type="ECO:0000256" key="7">
    <source>
        <dbReference type="ARBA" id="ARBA00023004"/>
    </source>
</evidence>
<keyword evidence="5 9" id="KW-0732">Signal</keyword>
<accession>A0A8I0EU91</accession>
<evidence type="ECO:0000256" key="4">
    <source>
        <dbReference type="ARBA" id="ARBA00022723"/>
    </source>
</evidence>
<dbReference type="Pfam" id="PF04261">
    <property type="entry name" value="Dyp_perox_N"/>
    <property type="match status" value="1"/>
</dbReference>
<keyword evidence="7" id="KW-0408">Iron</keyword>
<protein>
    <submittedName>
        <fullName evidence="12">Dyp-type peroxidase</fullName>
    </submittedName>
</protein>
<evidence type="ECO:0000256" key="8">
    <source>
        <dbReference type="ARBA" id="ARBA00025737"/>
    </source>
</evidence>
<dbReference type="GO" id="GO:0005829">
    <property type="term" value="C:cytosol"/>
    <property type="evidence" value="ECO:0007669"/>
    <property type="project" value="TreeGrafter"/>
</dbReference>
<evidence type="ECO:0000259" key="10">
    <source>
        <dbReference type="Pfam" id="PF04261"/>
    </source>
</evidence>
<evidence type="ECO:0000256" key="3">
    <source>
        <dbReference type="ARBA" id="ARBA00022617"/>
    </source>
</evidence>
<evidence type="ECO:0000256" key="5">
    <source>
        <dbReference type="ARBA" id="ARBA00022729"/>
    </source>
</evidence>
<comment type="caution">
    <text evidence="12">The sequence shown here is derived from an EMBL/GenBank/DDBJ whole genome shotgun (WGS) entry which is preliminary data.</text>
</comment>
<keyword evidence="3" id="KW-0349">Heme</keyword>
<dbReference type="InterPro" id="IPR006314">
    <property type="entry name" value="Dyp_peroxidase"/>
</dbReference>
<evidence type="ECO:0000256" key="6">
    <source>
        <dbReference type="ARBA" id="ARBA00023002"/>
    </source>
</evidence>
<dbReference type="AlphaFoldDB" id="A0A8I0EU91"/>
<dbReference type="PANTHER" id="PTHR30521:SF4">
    <property type="entry name" value="DEFERROCHELATASE"/>
    <property type="match status" value="1"/>
</dbReference>
<dbReference type="InterPro" id="IPR048327">
    <property type="entry name" value="Dyp_perox_N"/>
</dbReference>
<dbReference type="NCBIfam" id="TIGR01413">
    <property type="entry name" value="Dyp_perox_fam"/>
    <property type="match status" value="1"/>
</dbReference>
<dbReference type="PANTHER" id="PTHR30521">
    <property type="entry name" value="DEFERROCHELATASE/PEROXIDASE"/>
    <property type="match status" value="1"/>
</dbReference>
<evidence type="ECO:0000259" key="11">
    <source>
        <dbReference type="Pfam" id="PF20628"/>
    </source>
</evidence>
<evidence type="ECO:0000256" key="9">
    <source>
        <dbReference type="SAM" id="SignalP"/>
    </source>
</evidence>
<dbReference type="PROSITE" id="PS51318">
    <property type="entry name" value="TAT"/>
    <property type="match status" value="1"/>
</dbReference>
<dbReference type="EMBL" id="JACTVM010000002">
    <property type="protein sequence ID" value="MBC9226335.1"/>
    <property type="molecule type" value="Genomic_DNA"/>
</dbReference>
<dbReference type="Pfam" id="PF20628">
    <property type="entry name" value="Dyp_perox_C"/>
    <property type="match status" value="1"/>
</dbReference>
<dbReference type="Proteomes" id="UP000620591">
    <property type="component" value="Unassembled WGS sequence"/>
</dbReference>
<organism evidence="12 13">
    <name type="scientific">Aeromicrobium senzhongii</name>
    <dbReference type="NCBI Taxonomy" id="2663859"/>
    <lineage>
        <taxon>Bacteria</taxon>
        <taxon>Bacillati</taxon>
        <taxon>Actinomycetota</taxon>
        <taxon>Actinomycetes</taxon>
        <taxon>Propionibacteriales</taxon>
        <taxon>Nocardioidaceae</taxon>
        <taxon>Aeromicrobium</taxon>
    </lineage>
</organism>
<evidence type="ECO:0000313" key="12">
    <source>
        <dbReference type="EMBL" id="MBC9226335.1"/>
    </source>
</evidence>
<keyword evidence="6" id="KW-0560">Oxidoreductase</keyword>
<dbReference type="SUPFAM" id="SSF54909">
    <property type="entry name" value="Dimeric alpha+beta barrel"/>
    <property type="match status" value="1"/>
</dbReference>
<dbReference type="InterPro" id="IPR048328">
    <property type="entry name" value="Dyp_perox_C"/>
</dbReference>
<feature type="domain" description="Dyp-type peroxidase C-terminal" evidence="11">
    <location>
        <begin position="206"/>
        <end position="377"/>
    </location>
</feature>
<evidence type="ECO:0000256" key="1">
    <source>
        <dbReference type="ARBA" id="ARBA00001970"/>
    </source>
</evidence>
<dbReference type="GO" id="GO:0020037">
    <property type="term" value="F:heme binding"/>
    <property type="evidence" value="ECO:0007669"/>
    <property type="project" value="InterPro"/>
</dbReference>
<feature type="domain" description="Dyp-type peroxidase N-terminal" evidence="10">
    <location>
        <begin position="49"/>
        <end position="193"/>
    </location>
</feature>
<name>A0A8I0EU91_9ACTN</name>
<evidence type="ECO:0000256" key="2">
    <source>
        <dbReference type="ARBA" id="ARBA00022559"/>
    </source>
</evidence>
<feature type="signal peptide" evidence="9">
    <location>
        <begin position="1"/>
        <end position="32"/>
    </location>
</feature>
<gene>
    <name evidence="12" type="ORF">IBG24_08405</name>
</gene>
<comment type="cofactor">
    <cofactor evidence="1">
        <name>heme b</name>
        <dbReference type="ChEBI" id="CHEBI:60344"/>
    </cofactor>
</comment>
<keyword evidence="2 12" id="KW-0575">Peroxidase</keyword>
<evidence type="ECO:0000313" key="13">
    <source>
        <dbReference type="Proteomes" id="UP000620591"/>
    </source>
</evidence>
<reference evidence="12" key="1">
    <citation type="submission" date="2020-09" db="EMBL/GenBank/DDBJ databases">
        <title>Novel species in genus Aeromicrobium.</title>
        <authorList>
            <person name="Zhang G."/>
        </authorList>
    </citation>
    <scope>NUCLEOTIDE SEQUENCE</scope>
    <source>
        <strain evidence="12">Zg-636</strain>
    </source>
</reference>
<dbReference type="InterPro" id="IPR006311">
    <property type="entry name" value="TAT_signal"/>
</dbReference>
<dbReference type="GO" id="GO:0004601">
    <property type="term" value="F:peroxidase activity"/>
    <property type="evidence" value="ECO:0007669"/>
    <property type="project" value="UniProtKB-KW"/>
</dbReference>
<dbReference type="InterPro" id="IPR011008">
    <property type="entry name" value="Dimeric_a/b-barrel"/>
</dbReference>
<dbReference type="RefSeq" id="WP_187769229.1">
    <property type="nucleotide sequence ID" value="NZ_JACTVM010000002.1"/>
</dbReference>
<feature type="chain" id="PRO_5034303210" evidence="9">
    <location>
        <begin position="33"/>
        <end position="389"/>
    </location>
</feature>
<dbReference type="GO" id="GO:0046872">
    <property type="term" value="F:metal ion binding"/>
    <property type="evidence" value="ECO:0007669"/>
    <property type="project" value="UniProtKB-KW"/>
</dbReference>
<proteinExistence type="inferred from homology"/>
<dbReference type="PROSITE" id="PS51404">
    <property type="entry name" value="DYP_PEROXIDASE"/>
    <property type="match status" value="1"/>
</dbReference>
<sequence>MKRRALFGGAAAVGAAAVGGAALGAAATGANADPEPTGTRSVPFHGRHQAGIEMEPQAHQSLLALDLRDGVDAAAIRRLLTLLTDDARRLTAGRAPLADLEPELAAVPARLTVTFGFGPGLVAAVRGAARVPAWLGPLPEYRTIDRLEERWSGGDLLLQVAADDPTTIAHALRLLVRDARAFASVRWRQDGFRHAASSHRPGTAMRNLFGQVDGTANEAPGSAGFDRVVWRDDPEPWLDGGTTLVVRRIAMNLDTWDEVGREGREFSIGRRLADGAPTTGGRASDDVDLEAVDERGFTVIGPSAHVRRARAGDDGQRIFRRGYNYDDATGTGLIFCSFQADLERQFLPIQARLAEQDALNAWTTPIGSAVFAIPAGVRPDGFVGEALFT</sequence>